<evidence type="ECO:0000256" key="8">
    <source>
        <dbReference type="ARBA" id="ARBA00023315"/>
    </source>
</evidence>
<reference evidence="12" key="1">
    <citation type="journal article" date="2019" name="Int. J. Syst. Evol. Microbiol.">
        <title>The Global Catalogue of Microorganisms (GCM) 10K type strain sequencing project: providing services to taxonomists for standard genome sequencing and annotation.</title>
        <authorList>
            <consortium name="The Broad Institute Genomics Platform"/>
            <consortium name="The Broad Institute Genome Sequencing Center for Infectious Disease"/>
            <person name="Wu L."/>
            <person name="Ma J."/>
        </authorList>
    </citation>
    <scope>NUCLEOTIDE SEQUENCE [LARGE SCALE GENOMIC DNA]</scope>
    <source>
        <strain evidence="12">NBRC 110140</strain>
    </source>
</reference>
<feature type="transmembrane region" description="Helical" evidence="9">
    <location>
        <begin position="81"/>
        <end position="104"/>
    </location>
</feature>
<evidence type="ECO:0000256" key="1">
    <source>
        <dbReference type="ARBA" id="ARBA00004651"/>
    </source>
</evidence>
<evidence type="ECO:0000256" key="5">
    <source>
        <dbReference type="ARBA" id="ARBA00022692"/>
    </source>
</evidence>
<comment type="pathway">
    <text evidence="9">Protein modification; lipoprotein biosynthesis (N-acyl transfer).</text>
</comment>
<dbReference type="HAMAP" id="MF_01148">
    <property type="entry name" value="Lnt"/>
    <property type="match status" value="1"/>
</dbReference>
<evidence type="ECO:0000256" key="9">
    <source>
        <dbReference type="HAMAP-Rule" id="MF_01148"/>
    </source>
</evidence>
<gene>
    <name evidence="9 11" type="primary">lnt</name>
    <name evidence="11" type="ORF">GCM10007939_00280</name>
</gene>
<dbReference type="PANTHER" id="PTHR38686">
    <property type="entry name" value="APOLIPOPROTEIN N-ACYLTRANSFERASE"/>
    <property type="match status" value="1"/>
</dbReference>
<keyword evidence="12" id="KW-1185">Reference proteome</keyword>
<protein>
    <recommendedName>
        <fullName evidence="9">Apolipoprotein N-acyltransferase</fullName>
        <shortName evidence="9">ALP N-acyltransferase</shortName>
        <ecNumber evidence="9">2.3.1.269</ecNumber>
    </recommendedName>
</protein>
<dbReference type="RefSeq" id="WP_284374934.1">
    <property type="nucleotide sequence ID" value="NZ_BSNN01000001.1"/>
</dbReference>
<proteinExistence type="inferred from homology"/>
<keyword evidence="8 9" id="KW-0012">Acyltransferase</keyword>
<feature type="transmembrane region" description="Helical" evidence="9">
    <location>
        <begin position="469"/>
        <end position="488"/>
    </location>
</feature>
<dbReference type="EC" id="2.3.1.269" evidence="9"/>
<dbReference type="InterPro" id="IPR004563">
    <property type="entry name" value="Apolipo_AcylTrfase"/>
</dbReference>
<dbReference type="Pfam" id="PF20154">
    <property type="entry name" value="LNT_N"/>
    <property type="match status" value="1"/>
</dbReference>
<comment type="subcellular location">
    <subcellularLocation>
        <location evidence="1 9">Cell membrane</location>
        <topology evidence="1 9">Multi-pass membrane protein</topology>
    </subcellularLocation>
</comment>
<feature type="transmembrane region" description="Helical" evidence="9">
    <location>
        <begin position="151"/>
        <end position="175"/>
    </location>
</feature>
<evidence type="ECO:0000259" key="10">
    <source>
        <dbReference type="PROSITE" id="PS50263"/>
    </source>
</evidence>
<evidence type="ECO:0000256" key="7">
    <source>
        <dbReference type="ARBA" id="ARBA00023136"/>
    </source>
</evidence>
<organism evidence="11 12">
    <name type="scientific">Amylibacter marinus</name>
    <dbReference type="NCBI Taxonomy" id="1475483"/>
    <lineage>
        <taxon>Bacteria</taxon>
        <taxon>Pseudomonadati</taxon>
        <taxon>Pseudomonadota</taxon>
        <taxon>Alphaproteobacteria</taxon>
        <taxon>Rhodobacterales</taxon>
        <taxon>Paracoccaceae</taxon>
        <taxon>Amylibacter</taxon>
    </lineage>
</organism>
<dbReference type="InterPro" id="IPR003010">
    <property type="entry name" value="C-N_Hydrolase"/>
</dbReference>
<evidence type="ECO:0000256" key="4">
    <source>
        <dbReference type="ARBA" id="ARBA00022679"/>
    </source>
</evidence>
<name>A0ABQ5VR24_9RHOB</name>
<sequence>MNWKQRFTFMGLGLGLAIGQAPFGLSLGYFLILPFLAFATTQAPSPRIGLAIGWWTGLGYFALTLSWIVEPFFVKPEVHGWMAPFALLFMAGGLALFWGMAFYLSVRWFTCAKKRIIGLAILWAFFEYLRATVLTGFPWGHLSYAWLGTPFIQLVSVFGIHGTGLILMLVAFLPALFGPRMFVGAAYGAAVLAVIAGWGVWRMPALDNQGLGETVVRIVQPNAPQHLKWRRDMRDVFYRRQLGYTAAKTARRPDIVIWPETALPFVMQDELPALKEISNATGPETSYISGIVRNQGDAHFNSLIYVDPRGGMNAIYDKHHLVPFGEYFPMARFFERFGLAGLTEQAGSFQGGAGPQLIAGRNVPDFLALICYEAIFPSYAHSPGKRPKWLVHITNDAWFGTISGPYQHLAQSRVRAIEQGLPMARSANTGISAMIDAYGRVVDFLPLQQQGYIDVALPAPAGKTLYSRIGDYGFLGILLLVVLFLGTMRSKTPILRESD</sequence>
<comment type="catalytic activity">
    <reaction evidence="9">
        <text>N-terminal S-1,2-diacyl-sn-glyceryl-L-cysteinyl-[lipoprotein] + a glycerophospholipid = N-acyl-S-1,2-diacyl-sn-glyceryl-L-cysteinyl-[lipoprotein] + a 2-acyl-sn-glycero-3-phospholipid + H(+)</text>
        <dbReference type="Rhea" id="RHEA:48228"/>
        <dbReference type="Rhea" id="RHEA-COMP:14681"/>
        <dbReference type="Rhea" id="RHEA-COMP:14684"/>
        <dbReference type="ChEBI" id="CHEBI:15378"/>
        <dbReference type="ChEBI" id="CHEBI:136912"/>
        <dbReference type="ChEBI" id="CHEBI:140656"/>
        <dbReference type="ChEBI" id="CHEBI:140657"/>
        <dbReference type="ChEBI" id="CHEBI:140660"/>
        <dbReference type="EC" id="2.3.1.269"/>
    </reaction>
</comment>
<keyword evidence="6 9" id="KW-1133">Transmembrane helix</keyword>
<dbReference type="NCBIfam" id="TIGR00546">
    <property type="entry name" value="lnt"/>
    <property type="match status" value="1"/>
</dbReference>
<keyword evidence="4 9" id="KW-0808">Transferase</keyword>
<comment type="similarity">
    <text evidence="2 9">Belongs to the CN hydrolase family. Apolipoprotein N-acyltransferase subfamily.</text>
</comment>
<evidence type="ECO:0000313" key="12">
    <source>
        <dbReference type="Proteomes" id="UP001156694"/>
    </source>
</evidence>
<dbReference type="EMBL" id="BSNN01000001">
    <property type="protein sequence ID" value="GLQ33745.1"/>
    <property type="molecule type" value="Genomic_DNA"/>
</dbReference>
<dbReference type="SUPFAM" id="SSF56317">
    <property type="entry name" value="Carbon-nitrogen hydrolase"/>
    <property type="match status" value="1"/>
</dbReference>
<keyword evidence="7 9" id="KW-0472">Membrane</keyword>
<feature type="transmembrane region" description="Helical" evidence="9">
    <location>
        <begin position="48"/>
        <end position="69"/>
    </location>
</feature>
<dbReference type="InterPro" id="IPR036526">
    <property type="entry name" value="C-N_Hydrolase_sf"/>
</dbReference>
<feature type="transmembrane region" description="Helical" evidence="9">
    <location>
        <begin position="116"/>
        <end position="139"/>
    </location>
</feature>
<feature type="transmembrane region" description="Helical" evidence="9">
    <location>
        <begin position="12"/>
        <end position="36"/>
    </location>
</feature>
<feature type="domain" description="CN hydrolase" evidence="10">
    <location>
        <begin position="219"/>
        <end position="459"/>
    </location>
</feature>
<comment type="caution">
    <text evidence="11">The sequence shown here is derived from an EMBL/GenBank/DDBJ whole genome shotgun (WGS) entry which is preliminary data.</text>
</comment>
<dbReference type="InterPro" id="IPR045378">
    <property type="entry name" value="LNT_N"/>
</dbReference>
<dbReference type="Proteomes" id="UP001156694">
    <property type="component" value="Unassembled WGS sequence"/>
</dbReference>
<evidence type="ECO:0000256" key="2">
    <source>
        <dbReference type="ARBA" id="ARBA00010065"/>
    </source>
</evidence>
<evidence type="ECO:0000313" key="11">
    <source>
        <dbReference type="EMBL" id="GLQ33745.1"/>
    </source>
</evidence>
<comment type="function">
    <text evidence="9">Catalyzes the phospholipid dependent N-acylation of the N-terminal cysteine of apolipoprotein, the last step in lipoprotein maturation.</text>
</comment>
<keyword evidence="5 9" id="KW-0812">Transmembrane</keyword>
<evidence type="ECO:0000256" key="6">
    <source>
        <dbReference type="ARBA" id="ARBA00022989"/>
    </source>
</evidence>
<dbReference type="PANTHER" id="PTHR38686:SF1">
    <property type="entry name" value="APOLIPOPROTEIN N-ACYLTRANSFERASE"/>
    <property type="match status" value="1"/>
</dbReference>
<evidence type="ECO:0000256" key="3">
    <source>
        <dbReference type="ARBA" id="ARBA00022475"/>
    </source>
</evidence>
<dbReference type="CDD" id="cd07571">
    <property type="entry name" value="ALP_N-acyl_transferase"/>
    <property type="match status" value="1"/>
</dbReference>
<dbReference type="Gene3D" id="3.60.110.10">
    <property type="entry name" value="Carbon-nitrogen hydrolase"/>
    <property type="match status" value="1"/>
</dbReference>
<accession>A0ABQ5VR24</accession>
<dbReference type="PROSITE" id="PS50263">
    <property type="entry name" value="CN_HYDROLASE"/>
    <property type="match status" value="1"/>
</dbReference>
<keyword evidence="3 9" id="KW-1003">Cell membrane</keyword>
<feature type="transmembrane region" description="Helical" evidence="9">
    <location>
        <begin position="182"/>
        <end position="201"/>
    </location>
</feature>
<dbReference type="Pfam" id="PF00795">
    <property type="entry name" value="CN_hydrolase"/>
    <property type="match status" value="1"/>
</dbReference>